<dbReference type="Pfam" id="PF01797">
    <property type="entry name" value="Y1_Tnp"/>
    <property type="match status" value="1"/>
</dbReference>
<evidence type="ECO:0000259" key="1">
    <source>
        <dbReference type="PROSITE" id="PS50943"/>
    </source>
</evidence>
<dbReference type="Gene3D" id="3.30.70.1290">
    <property type="entry name" value="Transposase IS200-like"/>
    <property type="match status" value="1"/>
</dbReference>
<dbReference type="SUPFAM" id="SSF143422">
    <property type="entry name" value="Transposase IS200-like"/>
    <property type="match status" value="1"/>
</dbReference>
<dbReference type="OrthoDB" id="9788881at2"/>
<dbReference type="SMART" id="SM01321">
    <property type="entry name" value="Y1_Tnp"/>
    <property type="match status" value="1"/>
</dbReference>
<dbReference type="PANTHER" id="PTHR34322">
    <property type="entry name" value="TRANSPOSASE, Y1_TNP DOMAIN-CONTAINING"/>
    <property type="match status" value="1"/>
</dbReference>
<dbReference type="GO" id="GO:0003677">
    <property type="term" value="F:DNA binding"/>
    <property type="evidence" value="ECO:0007669"/>
    <property type="project" value="InterPro"/>
</dbReference>
<dbReference type="RefSeq" id="WP_011971275.1">
    <property type="nucleotide sequence ID" value="NC_009633.1"/>
</dbReference>
<feature type="domain" description="HTH cro/C1-type" evidence="1">
    <location>
        <begin position="229"/>
        <end position="255"/>
    </location>
</feature>
<reference evidence="3" key="1">
    <citation type="journal article" date="2016" name="Genome Announc.">
        <title>Complete genome sequence of Alkaliphilus metalliredigens strain QYMF, an alkaliphilic and metal-reducing bacterium isolated from borax-contaminated leachate ponds.</title>
        <authorList>
            <person name="Hwang C."/>
            <person name="Copeland A."/>
            <person name="Lucas S."/>
            <person name="Lapidus A."/>
            <person name="Barry K."/>
            <person name="Detter J.C."/>
            <person name="Glavina Del Rio T."/>
            <person name="Hammon N."/>
            <person name="Israni S."/>
            <person name="Dalin E."/>
            <person name="Tice H."/>
            <person name="Pitluck S."/>
            <person name="Chertkov O."/>
            <person name="Brettin T."/>
            <person name="Bruce D."/>
            <person name="Han C."/>
            <person name="Schmutz J."/>
            <person name="Larimer F."/>
            <person name="Land M.L."/>
            <person name="Hauser L."/>
            <person name="Kyrpides N."/>
            <person name="Mikhailova N."/>
            <person name="Ye Q."/>
            <person name="Zhou J."/>
            <person name="Richardson P."/>
            <person name="Fields M.W."/>
        </authorList>
    </citation>
    <scope>NUCLEOTIDE SEQUENCE [LARGE SCALE GENOMIC DNA]</scope>
    <source>
        <strain evidence="3">QYMF</strain>
    </source>
</reference>
<dbReference type="GO" id="GO:0006313">
    <property type="term" value="P:DNA transposition"/>
    <property type="evidence" value="ECO:0007669"/>
    <property type="project" value="InterPro"/>
</dbReference>
<dbReference type="STRING" id="293826.Amet_0127"/>
<dbReference type="KEGG" id="amt:Amet_0127"/>
<proteinExistence type="predicted"/>
<keyword evidence="3" id="KW-1185">Reference proteome</keyword>
<dbReference type="AlphaFoldDB" id="A6TJJ8"/>
<dbReference type="EMBL" id="CP000724">
    <property type="protein sequence ID" value="ABR46366.1"/>
    <property type="molecule type" value="Genomic_DNA"/>
</dbReference>
<evidence type="ECO:0000313" key="3">
    <source>
        <dbReference type="Proteomes" id="UP000001572"/>
    </source>
</evidence>
<dbReference type="PROSITE" id="PS50943">
    <property type="entry name" value="HTH_CROC1"/>
    <property type="match status" value="1"/>
</dbReference>
<dbReference type="CDD" id="cd00093">
    <property type="entry name" value="HTH_XRE"/>
    <property type="match status" value="1"/>
</dbReference>
<dbReference type="PANTHER" id="PTHR34322:SF2">
    <property type="entry name" value="TRANSPOSASE IS200-LIKE DOMAIN-CONTAINING PROTEIN"/>
    <property type="match status" value="1"/>
</dbReference>
<name>A6TJJ8_ALKMQ</name>
<dbReference type="eggNOG" id="COG1943">
    <property type="taxonomic scope" value="Bacteria"/>
</dbReference>
<sequence>MPRTAREKSKSGIYHVMIRGANRQEIFHDEQDCLRFLEILDRYKVKTEIKIYGWCLMNNHMHLLIQEGKEELATTMKRIGVSFVGYYHQKYDTTGHLFQDRFRSENVESDEYLITVIRYIHQNPVKAGLVSKPVDWKWSSCSGYYGKKEYLQGLLDSERILGLFSNDRESAIKEFRKFNEQENKDNCLDDVIITSLRDEEARLEIEKILSGINIAQIKSLPKDQRDKIIREAKCIEGVKQRQLARLLGVSQTMISIA</sequence>
<dbReference type="GO" id="GO:0004803">
    <property type="term" value="F:transposase activity"/>
    <property type="evidence" value="ECO:0007669"/>
    <property type="project" value="InterPro"/>
</dbReference>
<protein>
    <recommendedName>
        <fullName evidence="1">HTH cro/C1-type domain-containing protein</fullName>
    </recommendedName>
</protein>
<dbReference type="HOGENOM" id="CLU_068226_0_2_9"/>
<gene>
    <name evidence="2" type="ordered locus">Amet_0127</name>
</gene>
<evidence type="ECO:0000313" key="2">
    <source>
        <dbReference type="EMBL" id="ABR46366.1"/>
    </source>
</evidence>
<dbReference type="NCBIfam" id="NF047646">
    <property type="entry name" value="REP_Tyr_transpos"/>
    <property type="match status" value="1"/>
</dbReference>
<dbReference type="InterPro" id="IPR036515">
    <property type="entry name" value="Transposase_17_sf"/>
</dbReference>
<organism evidence="2 3">
    <name type="scientific">Alkaliphilus metalliredigens (strain QYMF)</name>
    <dbReference type="NCBI Taxonomy" id="293826"/>
    <lineage>
        <taxon>Bacteria</taxon>
        <taxon>Bacillati</taxon>
        <taxon>Bacillota</taxon>
        <taxon>Clostridia</taxon>
        <taxon>Peptostreptococcales</taxon>
        <taxon>Natronincolaceae</taxon>
        <taxon>Alkaliphilus</taxon>
    </lineage>
</organism>
<dbReference type="InterPro" id="IPR002686">
    <property type="entry name" value="Transposase_17"/>
</dbReference>
<accession>A6TJJ8</accession>
<dbReference type="Proteomes" id="UP000001572">
    <property type="component" value="Chromosome"/>
</dbReference>
<dbReference type="InterPro" id="IPR001387">
    <property type="entry name" value="Cro/C1-type_HTH"/>
</dbReference>